<reference evidence="2" key="1">
    <citation type="submission" date="2019-03" db="EMBL/GenBank/DDBJ databases">
        <title>Lake Tanganyika Metagenome-Assembled Genomes (MAGs).</title>
        <authorList>
            <person name="Tran P."/>
        </authorList>
    </citation>
    <scope>NUCLEOTIDE SEQUENCE</scope>
    <source>
        <strain evidence="2">M_DeepCast_400m_m2_100</strain>
    </source>
</reference>
<dbReference type="InterPro" id="IPR013783">
    <property type="entry name" value="Ig-like_fold"/>
</dbReference>
<feature type="signal peptide" evidence="1">
    <location>
        <begin position="1"/>
        <end position="20"/>
    </location>
</feature>
<name>A0A937X9J8_UNCEI</name>
<organism evidence="2 3">
    <name type="scientific">Eiseniibacteriota bacterium</name>
    <dbReference type="NCBI Taxonomy" id="2212470"/>
    <lineage>
        <taxon>Bacteria</taxon>
        <taxon>Candidatus Eiseniibacteriota</taxon>
    </lineage>
</organism>
<evidence type="ECO:0000313" key="3">
    <source>
        <dbReference type="Proteomes" id="UP000748308"/>
    </source>
</evidence>
<dbReference type="Pfam" id="PF17957">
    <property type="entry name" value="Big_7"/>
    <property type="match status" value="1"/>
</dbReference>
<keyword evidence="1" id="KW-0732">Signal</keyword>
<gene>
    <name evidence="2" type="ORF">FJY75_02510</name>
</gene>
<dbReference type="AlphaFoldDB" id="A0A937X9J8"/>
<proteinExistence type="predicted"/>
<dbReference type="Proteomes" id="UP000748308">
    <property type="component" value="Unassembled WGS sequence"/>
</dbReference>
<feature type="chain" id="PRO_5037574775" description="Right-handed parallel beta-helix repeat-containing protein" evidence="1">
    <location>
        <begin position="21"/>
        <end position="496"/>
    </location>
</feature>
<protein>
    <recommendedName>
        <fullName evidence="4">Right-handed parallel beta-helix repeat-containing protein</fullName>
    </recommendedName>
</protein>
<sequence length="496" mass="51607">MFARNLVAILLALVCCASCGDDDNGTAPGTDTTAPQVAFLQPLHGATVTAGPVPLRAQATDNVAVAKVEFYAGGTKIGEDTSGAASVFEFTWNAAGLANGSQHALRARAIDTSGNQAEATITVTICPCPAGPTYHSENIAANETWRACCNPHIVTTHLYIENGATLTIQPGCVVRFAPDADAGITCGWSPGTGGLIAVGKADSTILFTSNASTPAPGDWFGFGFHDGTFTTTRFSYCTIEYAGSADVPAILLDFGAVVRMDHSTLRYSAGKGISYFQQGSHMAQFANNTITGCADVPFEVEAEYVRELGTGNAFTGNAAGKNAIMVYQAVVETSGTWRNQGVPYRFADGHGMGIGHQTGSAVVTIAPGTVIEMGLDSFIDIGYTTNGGLIAEGTAANPIVFTSAQTLPQPGDWRHIYFAFGAIGAQCRMAHCRVEYGGNSGENILVWDAQPTIAGCQIRHSAAWGITLAGEHPDRAAIEAANSFAGNAAGDVRVLE</sequence>
<evidence type="ECO:0008006" key="4">
    <source>
        <dbReference type="Google" id="ProtNLM"/>
    </source>
</evidence>
<accession>A0A937X9J8</accession>
<dbReference type="EMBL" id="VGIY01000033">
    <property type="protein sequence ID" value="MBM3316702.1"/>
    <property type="molecule type" value="Genomic_DNA"/>
</dbReference>
<evidence type="ECO:0000313" key="2">
    <source>
        <dbReference type="EMBL" id="MBM3316702.1"/>
    </source>
</evidence>
<dbReference type="Gene3D" id="2.60.40.10">
    <property type="entry name" value="Immunoglobulins"/>
    <property type="match status" value="1"/>
</dbReference>
<comment type="caution">
    <text evidence="2">The sequence shown here is derived from an EMBL/GenBank/DDBJ whole genome shotgun (WGS) entry which is preliminary data.</text>
</comment>
<evidence type="ECO:0000256" key="1">
    <source>
        <dbReference type="SAM" id="SignalP"/>
    </source>
</evidence>